<sequence length="190" mass="20330">MTFGRRSPASTPPRAEAALAGLDRVAPRTVVWLNEAQHHLGHPQTGERIAAALHTLLTHAHHGPVLVPGTLWPEYADSCTVLPGSQEPDLHSRVRELLTGRTFTVSDAFDEEALHAAYDLARGGDRFMADALTRAHAHGRVTQDLAGAPELLRRYEHGTPPVGPGAARMWCWPTAATTTTSTAASSGISV</sequence>
<gene>
    <name evidence="1" type="ORF">GCM10010339_59980</name>
</gene>
<keyword evidence="2" id="KW-1185">Reference proteome</keyword>
<reference evidence="1" key="2">
    <citation type="submission" date="2020-09" db="EMBL/GenBank/DDBJ databases">
        <authorList>
            <person name="Sun Q."/>
            <person name="Ohkuma M."/>
        </authorList>
    </citation>
    <scope>NUCLEOTIDE SEQUENCE</scope>
    <source>
        <strain evidence="1">JCM 4714</strain>
    </source>
</reference>
<dbReference type="Proteomes" id="UP000655443">
    <property type="component" value="Unassembled WGS sequence"/>
</dbReference>
<dbReference type="AlphaFoldDB" id="A0A919D6K2"/>
<organism evidence="1 2">
    <name type="scientific">Streptomyces alanosinicus</name>
    <dbReference type="NCBI Taxonomy" id="68171"/>
    <lineage>
        <taxon>Bacteria</taxon>
        <taxon>Bacillati</taxon>
        <taxon>Actinomycetota</taxon>
        <taxon>Actinomycetes</taxon>
        <taxon>Kitasatosporales</taxon>
        <taxon>Streptomycetaceae</taxon>
        <taxon>Streptomyces</taxon>
    </lineage>
</organism>
<evidence type="ECO:0000313" key="1">
    <source>
        <dbReference type="EMBL" id="GHE09029.1"/>
    </source>
</evidence>
<accession>A0A919D6K2</accession>
<proteinExistence type="predicted"/>
<protein>
    <submittedName>
        <fullName evidence="1">Uncharacterized protein</fullName>
    </submittedName>
</protein>
<reference evidence="1" key="1">
    <citation type="journal article" date="2014" name="Int. J. Syst. Evol. Microbiol.">
        <title>Complete genome sequence of Corynebacterium casei LMG S-19264T (=DSM 44701T), isolated from a smear-ripened cheese.</title>
        <authorList>
            <consortium name="US DOE Joint Genome Institute (JGI-PGF)"/>
            <person name="Walter F."/>
            <person name="Albersmeier A."/>
            <person name="Kalinowski J."/>
            <person name="Ruckert C."/>
        </authorList>
    </citation>
    <scope>NUCLEOTIDE SEQUENCE</scope>
    <source>
        <strain evidence="1">JCM 4714</strain>
    </source>
</reference>
<comment type="caution">
    <text evidence="1">The sequence shown here is derived from an EMBL/GenBank/DDBJ whole genome shotgun (WGS) entry which is preliminary data.</text>
</comment>
<name>A0A919D6K2_9ACTN</name>
<evidence type="ECO:0000313" key="2">
    <source>
        <dbReference type="Proteomes" id="UP000655443"/>
    </source>
</evidence>
<dbReference type="EMBL" id="BMVG01000018">
    <property type="protein sequence ID" value="GHE09029.1"/>
    <property type="molecule type" value="Genomic_DNA"/>
</dbReference>